<dbReference type="GO" id="GO:0008650">
    <property type="term" value="F:rRNA (uridine-2'-O-)-methyltransferase activity"/>
    <property type="evidence" value="ECO:0007669"/>
    <property type="project" value="UniProtKB-UniRule"/>
</dbReference>
<accession>A0AAE4MIA6</accession>
<evidence type="ECO:0000256" key="3">
    <source>
        <dbReference type="ARBA" id="ARBA00022679"/>
    </source>
</evidence>
<dbReference type="Pfam" id="PF01728">
    <property type="entry name" value="FtsJ"/>
    <property type="match status" value="1"/>
</dbReference>
<evidence type="ECO:0000256" key="2">
    <source>
        <dbReference type="ARBA" id="ARBA00022603"/>
    </source>
</evidence>
<comment type="function">
    <text evidence="5">Specifically methylates the uridine in position 2552 of 23S rRNA at the 2'-O position of the ribose in the fully assembled 50S ribosomal subunit.</text>
</comment>
<dbReference type="HAMAP" id="MF_01547">
    <property type="entry name" value="RNA_methyltr_E"/>
    <property type="match status" value="1"/>
</dbReference>
<comment type="subcellular location">
    <subcellularLocation>
        <location evidence="5">Cytoplasm</location>
    </subcellularLocation>
</comment>
<dbReference type="EC" id="2.1.1.166" evidence="5"/>
<evidence type="ECO:0000256" key="6">
    <source>
        <dbReference type="SAM" id="MobiDB-lite"/>
    </source>
</evidence>
<feature type="binding site" evidence="5">
    <location>
        <position position="84"/>
    </location>
    <ligand>
        <name>S-adenosyl-L-methionine</name>
        <dbReference type="ChEBI" id="CHEBI:59789"/>
    </ligand>
</feature>
<evidence type="ECO:0000313" key="9">
    <source>
        <dbReference type="Proteomes" id="UP001271789"/>
    </source>
</evidence>
<feature type="region of interest" description="Disordered" evidence="6">
    <location>
        <begin position="295"/>
        <end position="314"/>
    </location>
</feature>
<feature type="binding site" evidence="5">
    <location>
        <position position="108"/>
    </location>
    <ligand>
        <name>S-adenosyl-L-methionine</name>
        <dbReference type="ChEBI" id="CHEBI:59789"/>
    </ligand>
</feature>
<dbReference type="PANTHER" id="PTHR10920:SF13">
    <property type="entry name" value="PRE-RRNA 2'-O-RIBOSE RNA METHYLTRANSFERASE FTSJ3"/>
    <property type="match status" value="1"/>
</dbReference>
<dbReference type="Gene3D" id="3.40.50.150">
    <property type="entry name" value="Vaccinia Virus protein VP39"/>
    <property type="match status" value="1"/>
</dbReference>
<evidence type="ECO:0000259" key="7">
    <source>
        <dbReference type="PROSITE" id="PS50926"/>
    </source>
</evidence>
<organism evidence="8 9">
    <name type="scientific">Methanolapillus africanus</name>
    <dbReference type="NCBI Taxonomy" id="3028297"/>
    <lineage>
        <taxon>Archaea</taxon>
        <taxon>Methanobacteriati</taxon>
        <taxon>Methanobacteriota</taxon>
        <taxon>Stenosarchaea group</taxon>
        <taxon>Methanomicrobia</taxon>
        <taxon>Methanosarcinales</taxon>
        <taxon>Methanosarcinaceae</taxon>
        <taxon>Methanolapillus</taxon>
    </lineage>
</organism>
<gene>
    <name evidence="5 8" type="primary">rlmE</name>
    <name evidence="8" type="ORF">MsAg5_05490</name>
</gene>
<dbReference type="Pfam" id="PF01938">
    <property type="entry name" value="TRAM"/>
    <property type="match status" value="1"/>
</dbReference>
<dbReference type="InterPro" id="IPR012340">
    <property type="entry name" value="NA-bd_OB-fold"/>
</dbReference>
<keyword evidence="9" id="KW-1185">Reference proteome</keyword>
<dbReference type="InterPro" id="IPR029063">
    <property type="entry name" value="SAM-dependent_MTases_sf"/>
</dbReference>
<comment type="caution">
    <text evidence="8">The sequence shown here is derived from an EMBL/GenBank/DDBJ whole genome shotgun (WGS) entry which is preliminary data.</text>
</comment>
<keyword evidence="1 5" id="KW-0698">rRNA processing</keyword>
<feature type="domain" description="TRAM" evidence="7">
    <location>
        <begin position="195"/>
        <end position="253"/>
    </location>
</feature>
<keyword evidence="2 5" id="KW-0489">Methyltransferase</keyword>
<feature type="binding site" evidence="5">
    <location>
        <position position="52"/>
    </location>
    <ligand>
        <name>S-adenosyl-L-methionine</name>
        <dbReference type="ChEBI" id="CHEBI:59789"/>
    </ligand>
</feature>
<dbReference type="InterPro" id="IPR002792">
    <property type="entry name" value="TRAM_dom"/>
</dbReference>
<evidence type="ECO:0000313" key="8">
    <source>
        <dbReference type="EMBL" id="MDV0446699.1"/>
    </source>
</evidence>
<dbReference type="PANTHER" id="PTHR10920">
    <property type="entry name" value="RIBOSOMAL RNA METHYLTRANSFERASE"/>
    <property type="match status" value="1"/>
</dbReference>
<dbReference type="AlphaFoldDB" id="A0AAE4MIA6"/>
<dbReference type="InterPro" id="IPR002877">
    <property type="entry name" value="RNA_MeTrfase_FtsJ_dom"/>
</dbReference>
<dbReference type="EMBL" id="JAWDKD010000009">
    <property type="protein sequence ID" value="MDV0446699.1"/>
    <property type="molecule type" value="Genomic_DNA"/>
</dbReference>
<protein>
    <recommendedName>
        <fullName evidence="5">Ribosomal RNA large subunit methyltransferase E</fullName>
        <ecNumber evidence="5">2.1.1.166</ecNumber>
    </recommendedName>
    <alternativeName>
        <fullName evidence="5">23S rRNA Um2552 methyltransferase</fullName>
    </alternativeName>
    <alternativeName>
        <fullName evidence="5">rRNA (uridine-2'-O-)-methyltransferase</fullName>
    </alternativeName>
</protein>
<evidence type="ECO:0000256" key="1">
    <source>
        <dbReference type="ARBA" id="ARBA00022552"/>
    </source>
</evidence>
<dbReference type="SUPFAM" id="SSF53335">
    <property type="entry name" value="S-adenosyl-L-methionine-dependent methyltransferases"/>
    <property type="match status" value="1"/>
</dbReference>
<dbReference type="InterPro" id="IPR015507">
    <property type="entry name" value="rRNA-MeTfrase_E"/>
</dbReference>
<dbReference type="InterPro" id="IPR050082">
    <property type="entry name" value="RNA_methyltr_RlmE"/>
</dbReference>
<sequence length="314" mass="35217">MARDQRDYYYHQAQKDGYRSRASYKLKQINERMNVIKRGDTIVDLGAAPGGWLQVARELSGGRILGVDLQPIREIEGVTTIKGDITAQETIDRILEFSKGGVDVVLCDAAPNLSGNWVLDHARGIELNDAAFECAKKILKPKGTFVVKVFQGDLFKDFYDRVSAEFVFVKSYSPQASRSTSAEIYVIAKRFITAPIRKNHLCAVEITGMGESGDGVAYLDDFVIFVSGSQVGDKVKIKIEDVKPNFAFATIIEKLDELPEDPYLTPKYVPNMTHSFAKPDPNAPQRQKILRVRDRSLDIDNYVPPEDEEDNEFS</sequence>
<evidence type="ECO:0000256" key="4">
    <source>
        <dbReference type="ARBA" id="ARBA00022691"/>
    </source>
</evidence>
<reference evidence="8" key="1">
    <citation type="submission" date="2023-06" db="EMBL/GenBank/DDBJ databases">
        <title>Genome sequence of Methanosarcinaceae archaeon Ag5.</title>
        <authorList>
            <person name="Protasov E."/>
            <person name="Platt K."/>
            <person name="Poehlein A."/>
            <person name="Daniel R."/>
            <person name="Brune A."/>
        </authorList>
    </citation>
    <scope>NUCLEOTIDE SEQUENCE</scope>
    <source>
        <strain evidence="8">Ag5</strain>
    </source>
</reference>
<keyword evidence="4 5" id="KW-0949">S-adenosyl-L-methionine</keyword>
<dbReference type="Gene3D" id="2.40.50.140">
    <property type="entry name" value="Nucleic acid-binding proteins"/>
    <property type="match status" value="1"/>
</dbReference>
<name>A0AAE4MIA6_9EURY</name>
<evidence type="ECO:0000256" key="5">
    <source>
        <dbReference type="HAMAP-Rule" id="MF_01547"/>
    </source>
</evidence>
<dbReference type="SUPFAM" id="SSF50249">
    <property type="entry name" value="Nucleic acid-binding proteins"/>
    <property type="match status" value="1"/>
</dbReference>
<comment type="catalytic activity">
    <reaction evidence="5">
        <text>uridine(2552) in 23S rRNA + S-adenosyl-L-methionine = 2'-O-methyluridine(2552) in 23S rRNA + S-adenosyl-L-homocysteine + H(+)</text>
        <dbReference type="Rhea" id="RHEA:42720"/>
        <dbReference type="Rhea" id="RHEA-COMP:10202"/>
        <dbReference type="Rhea" id="RHEA-COMP:10203"/>
        <dbReference type="ChEBI" id="CHEBI:15378"/>
        <dbReference type="ChEBI" id="CHEBI:57856"/>
        <dbReference type="ChEBI" id="CHEBI:59789"/>
        <dbReference type="ChEBI" id="CHEBI:65315"/>
        <dbReference type="ChEBI" id="CHEBI:74478"/>
        <dbReference type="EC" id="2.1.1.166"/>
    </reaction>
</comment>
<feature type="active site" description="Proton acceptor" evidence="5">
    <location>
        <position position="148"/>
    </location>
</feature>
<dbReference type="Proteomes" id="UP001271789">
    <property type="component" value="Unassembled WGS sequence"/>
</dbReference>
<keyword evidence="5" id="KW-0963">Cytoplasm</keyword>
<proteinExistence type="inferred from homology"/>
<comment type="similarity">
    <text evidence="5">Belongs to the class I-like SAM-binding methyltransferase superfamily. RNA methyltransferase RlmE family.</text>
</comment>
<feature type="binding site" evidence="5">
    <location>
        <position position="50"/>
    </location>
    <ligand>
        <name>S-adenosyl-L-methionine</name>
        <dbReference type="ChEBI" id="CHEBI:59789"/>
    </ligand>
</feature>
<dbReference type="GO" id="GO:0005737">
    <property type="term" value="C:cytoplasm"/>
    <property type="evidence" value="ECO:0007669"/>
    <property type="project" value="UniProtKB-SubCell"/>
</dbReference>
<feature type="compositionally biased region" description="Acidic residues" evidence="6">
    <location>
        <begin position="305"/>
        <end position="314"/>
    </location>
</feature>
<feature type="binding site" evidence="5">
    <location>
        <position position="68"/>
    </location>
    <ligand>
        <name>S-adenosyl-L-methionine</name>
        <dbReference type="ChEBI" id="CHEBI:59789"/>
    </ligand>
</feature>
<keyword evidence="3 5" id="KW-0808">Transferase</keyword>
<dbReference type="PROSITE" id="PS50926">
    <property type="entry name" value="TRAM"/>
    <property type="match status" value="1"/>
</dbReference>